<keyword evidence="2" id="KW-1185">Reference proteome</keyword>
<accession>A0A1B1NAQ8</accession>
<organism evidence="1 2">
    <name type="scientific">Serinicoccus hydrothermalis</name>
    <dbReference type="NCBI Taxonomy" id="1758689"/>
    <lineage>
        <taxon>Bacteria</taxon>
        <taxon>Bacillati</taxon>
        <taxon>Actinomycetota</taxon>
        <taxon>Actinomycetes</taxon>
        <taxon>Micrococcales</taxon>
        <taxon>Ornithinimicrobiaceae</taxon>
        <taxon>Serinicoccus</taxon>
    </lineage>
</organism>
<protein>
    <submittedName>
        <fullName evidence="1">Uncharacterized protein</fullName>
    </submittedName>
</protein>
<dbReference type="SUPFAM" id="SSF52833">
    <property type="entry name" value="Thioredoxin-like"/>
    <property type="match status" value="1"/>
</dbReference>
<dbReference type="InterPro" id="IPR053977">
    <property type="entry name" value="Rv2466c-like"/>
</dbReference>
<reference evidence="1 2" key="1">
    <citation type="submission" date="2016-03" db="EMBL/GenBank/DDBJ databases">
        <title>Shallow-sea hydrothermal system.</title>
        <authorList>
            <person name="Tang K."/>
        </authorList>
    </citation>
    <scope>NUCLEOTIDE SEQUENCE [LARGE SCALE GENOMIC DNA]</scope>
    <source>
        <strain evidence="1 2">JLT9</strain>
    </source>
</reference>
<proteinExistence type="predicted"/>
<dbReference type="OrthoDB" id="4125991at2"/>
<dbReference type="Pfam" id="PF22234">
    <property type="entry name" value="Rv2466c-like"/>
    <property type="match status" value="1"/>
</dbReference>
<dbReference type="Gene3D" id="3.40.30.10">
    <property type="entry name" value="Glutaredoxin"/>
    <property type="match status" value="1"/>
</dbReference>
<dbReference type="Proteomes" id="UP000092482">
    <property type="component" value="Chromosome"/>
</dbReference>
<gene>
    <name evidence="1" type="ORF">SGUI_1121</name>
</gene>
<evidence type="ECO:0000313" key="1">
    <source>
        <dbReference type="EMBL" id="ANS78517.1"/>
    </source>
</evidence>
<dbReference type="PATRIC" id="fig|1758689.4.peg.1159"/>
<sequence length="219" mass="23882">MSAQTTSDPSATTQTTHAEMFFDPLCPWAWMTSRWLMEAAEVRDLEITWSVMSLAVLNEGRDLDEDYRAMLDRAWGPVRTIIAATADLPAQEANELRKKMYDAYGQRIHLDGRGSEDLEAITPEVIEELGLDASLAQAATSEDHDEALRASHQRAIDLVGDDVGTPVVGVEGVAFFGPVVTPAPKGEAAGRLWDGCLLVAGTPGFYEIKRTRSVGPDFS</sequence>
<dbReference type="AlphaFoldDB" id="A0A1B1NAQ8"/>
<dbReference type="EMBL" id="CP014989">
    <property type="protein sequence ID" value="ANS78517.1"/>
    <property type="molecule type" value="Genomic_DNA"/>
</dbReference>
<name>A0A1B1NAQ8_9MICO</name>
<dbReference type="RefSeq" id="WP_157621748.1">
    <property type="nucleotide sequence ID" value="NZ_CP014989.1"/>
</dbReference>
<dbReference type="STRING" id="1758689.SGUI_1121"/>
<evidence type="ECO:0000313" key="2">
    <source>
        <dbReference type="Proteomes" id="UP000092482"/>
    </source>
</evidence>
<dbReference type="KEGG" id="serj:SGUI_1121"/>
<dbReference type="InterPro" id="IPR036249">
    <property type="entry name" value="Thioredoxin-like_sf"/>
</dbReference>